<keyword evidence="5" id="KW-0547">Nucleotide-binding</keyword>
<evidence type="ECO:0000256" key="10">
    <source>
        <dbReference type="ARBA" id="ARBA00081288"/>
    </source>
</evidence>
<dbReference type="PANTHER" id="PTHR43590">
    <property type="entry name" value="ARSENIC RESISTANCE PROTEIN ARSH (AFU_ORTHOLOGUE AFUA_5G15030)"/>
    <property type="match status" value="1"/>
</dbReference>
<keyword evidence="4" id="KW-0288">FMN</keyword>
<protein>
    <recommendedName>
        <fullName evidence="9">NADPH-dependent FMN reductase ArsH</fullName>
    </recommendedName>
    <alternativeName>
        <fullName evidence="10">Arsenical resistance operon protein ArsH</fullName>
    </alternativeName>
</protein>
<dbReference type="OrthoDB" id="5292167at2"/>
<accession>A0A158KW94</accession>
<dbReference type="GO" id="GO:0016655">
    <property type="term" value="F:oxidoreductase activity, acting on NAD(P)H, quinone or similar compound as acceptor"/>
    <property type="evidence" value="ECO:0007669"/>
    <property type="project" value="TreeGrafter"/>
</dbReference>
<dbReference type="RefSeq" id="WP_061151471.1">
    <property type="nucleotide sequence ID" value="NZ_FCOM02000060.1"/>
</dbReference>
<evidence type="ECO:0000256" key="7">
    <source>
        <dbReference type="ARBA" id="ARBA00023002"/>
    </source>
</evidence>
<evidence type="ECO:0000256" key="4">
    <source>
        <dbReference type="ARBA" id="ARBA00022643"/>
    </source>
</evidence>
<evidence type="ECO:0000259" key="11">
    <source>
        <dbReference type="Pfam" id="PF03358"/>
    </source>
</evidence>
<dbReference type="SUPFAM" id="SSF52218">
    <property type="entry name" value="Flavoproteins"/>
    <property type="match status" value="1"/>
</dbReference>
<reference evidence="12" key="1">
    <citation type="submission" date="2016-01" db="EMBL/GenBank/DDBJ databases">
        <authorList>
            <person name="Peeters C."/>
        </authorList>
    </citation>
    <scope>NUCLEOTIDE SEQUENCE [LARGE SCALE GENOMIC DNA]</scope>
    <source>
        <strain evidence="12">LMG 29317</strain>
    </source>
</reference>
<dbReference type="NCBIfam" id="TIGR02690">
    <property type="entry name" value="resist_ArsH"/>
    <property type="match status" value="1"/>
</dbReference>
<keyword evidence="13" id="KW-1185">Reference proteome</keyword>
<comment type="similarity">
    <text evidence="8">Belongs to the ArsH family.</text>
</comment>
<evidence type="ECO:0000256" key="9">
    <source>
        <dbReference type="ARBA" id="ARBA00073853"/>
    </source>
</evidence>
<dbReference type="Pfam" id="PF03358">
    <property type="entry name" value="FMN_red"/>
    <property type="match status" value="1"/>
</dbReference>
<dbReference type="AlphaFoldDB" id="A0A158KW94"/>
<dbReference type="EMBL" id="FCOM02000060">
    <property type="protein sequence ID" value="SAL85422.1"/>
    <property type="molecule type" value="Genomic_DNA"/>
</dbReference>
<keyword evidence="6" id="KW-0521">NADP</keyword>
<comment type="caution">
    <text evidence="12">The sequence shown here is derived from an EMBL/GenBank/DDBJ whole genome shotgun (WGS) entry which is preliminary data.</text>
</comment>
<evidence type="ECO:0000256" key="1">
    <source>
        <dbReference type="ARBA" id="ARBA00001917"/>
    </source>
</evidence>
<evidence type="ECO:0000256" key="8">
    <source>
        <dbReference type="ARBA" id="ARBA00060727"/>
    </source>
</evidence>
<evidence type="ECO:0000256" key="3">
    <source>
        <dbReference type="ARBA" id="ARBA00022630"/>
    </source>
</evidence>
<sequence length="253" mass="28470">MMSTLPNIVPSVLDTPDTTKLEPRAVSTHAPRILLLYGSLRPTSYSKLLTLEAERILQRFGADTKVFDPHGLPLADSVPPDHPKVEELRQLSFWSEGQVWCSPERHGALTGVFKNQIDWLPLETGSIRPTQGRTLAVMQVCGGSQSFNAVNALRVLGRWMRMVTIPNQSSVAKAFQEFDENGRMKPSAYYDRVVDVMEELYKFTLLIRDRSDYLTDRYSERKEMVPAAVAELAQAAMSHERDGNADTDESEVE</sequence>
<gene>
    <name evidence="12" type="ORF">AWB74_07297</name>
</gene>
<keyword evidence="3" id="KW-0285">Flavoprotein</keyword>
<proteinExistence type="inferred from homology"/>
<dbReference type="InterPro" id="IPR005025">
    <property type="entry name" value="FMN_Rdtase-like_dom"/>
</dbReference>
<comment type="subunit">
    <text evidence="2">Homotetramer.</text>
</comment>
<dbReference type="Proteomes" id="UP000055019">
    <property type="component" value="Unassembled WGS sequence"/>
</dbReference>
<feature type="domain" description="NADPH-dependent FMN reductase-like" evidence="11">
    <location>
        <begin position="31"/>
        <end position="175"/>
    </location>
</feature>
<organism evidence="12 13">
    <name type="scientific">Caballeronia arvi</name>
    <dbReference type="NCBI Taxonomy" id="1777135"/>
    <lineage>
        <taxon>Bacteria</taxon>
        <taxon>Pseudomonadati</taxon>
        <taxon>Pseudomonadota</taxon>
        <taxon>Betaproteobacteria</taxon>
        <taxon>Burkholderiales</taxon>
        <taxon>Burkholderiaceae</taxon>
        <taxon>Caballeronia</taxon>
    </lineage>
</organism>
<evidence type="ECO:0000256" key="2">
    <source>
        <dbReference type="ARBA" id="ARBA00011881"/>
    </source>
</evidence>
<name>A0A158KW94_9BURK</name>
<comment type="cofactor">
    <cofactor evidence="1">
        <name>FMN</name>
        <dbReference type="ChEBI" id="CHEBI:58210"/>
    </cofactor>
</comment>
<evidence type="ECO:0000256" key="6">
    <source>
        <dbReference type="ARBA" id="ARBA00022857"/>
    </source>
</evidence>
<evidence type="ECO:0000313" key="13">
    <source>
        <dbReference type="Proteomes" id="UP000055019"/>
    </source>
</evidence>
<dbReference type="Gene3D" id="3.40.50.360">
    <property type="match status" value="1"/>
</dbReference>
<dbReference type="GO" id="GO:0000166">
    <property type="term" value="F:nucleotide binding"/>
    <property type="evidence" value="ECO:0007669"/>
    <property type="project" value="UniProtKB-KW"/>
</dbReference>
<dbReference type="InterPro" id="IPR029039">
    <property type="entry name" value="Flavoprotein-like_sf"/>
</dbReference>
<evidence type="ECO:0000256" key="5">
    <source>
        <dbReference type="ARBA" id="ARBA00022741"/>
    </source>
</evidence>
<dbReference type="PANTHER" id="PTHR43590:SF1">
    <property type="entry name" value="ARSENIC RESISTANCE PROTEIN ARSH (AFU_ORTHOLOGUE AFUA_5G15030)"/>
    <property type="match status" value="1"/>
</dbReference>
<keyword evidence="7" id="KW-0560">Oxidoreductase</keyword>
<dbReference type="FunFam" id="3.40.50.360:FF:000027">
    <property type="entry name" value="Arsenical resistance protein ArsH"/>
    <property type="match status" value="1"/>
</dbReference>
<dbReference type="InterPro" id="IPR014063">
    <property type="entry name" value="Arsenate-R_ArsH"/>
</dbReference>
<evidence type="ECO:0000313" key="12">
    <source>
        <dbReference type="EMBL" id="SAL85422.1"/>
    </source>
</evidence>
<dbReference type="GO" id="GO:0052873">
    <property type="term" value="F:FMN reductase (NADPH) activity"/>
    <property type="evidence" value="ECO:0007669"/>
    <property type="project" value="UniProtKB-ARBA"/>
</dbReference>